<sequence>MGAQYLRGSNVVAHDPFNDNAQTIHIEEYEAKTTMALALHPNKNDMVDVGLRKHIVACKIQGGELQVVDKFCMEVAPIISTEFSQPCFLGGPHQFQQKSQMQNALLNGSSSFKA</sequence>
<gene>
    <name evidence="1" type="ORF">D5086_014337</name>
</gene>
<organism evidence="1 2">
    <name type="scientific">Populus alba</name>
    <name type="common">White poplar</name>
    <dbReference type="NCBI Taxonomy" id="43335"/>
    <lineage>
        <taxon>Eukaryota</taxon>
        <taxon>Viridiplantae</taxon>
        <taxon>Streptophyta</taxon>
        <taxon>Embryophyta</taxon>
        <taxon>Tracheophyta</taxon>
        <taxon>Spermatophyta</taxon>
        <taxon>Magnoliopsida</taxon>
        <taxon>eudicotyledons</taxon>
        <taxon>Gunneridae</taxon>
        <taxon>Pentapetalae</taxon>
        <taxon>rosids</taxon>
        <taxon>fabids</taxon>
        <taxon>Malpighiales</taxon>
        <taxon>Salicaceae</taxon>
        <taxon>Saliceae</taxon>
        <taxon>Populus</taxon>
    </lineage>
</organism>
<dbReference type="Proteomes" id="UP000309997">
    <property type="component" value="Unassembled WGS sequence"/>
</dbReference>
<accession>A0ACC4BYF9</accession>
<evidence type="ECO:0000313" key="1">
    <source>
        <dbReference type="EMBL" id="KAL3583276.1"/>
    </source>
</evidence>
<keyword evidence="2" id="KW-1185">Reference proteome</keyword>
<reference evidence="1 2" key="1">
    <citation type="journal article" date="2024" name="Plant Biotechnol. J.">
        <title>Genome and CRISPR/Cas9 system of a widespread forest tree (Populus alba) in the world.</title>
        <authorList>
            <person name="Liu Y.J."/>
            <person name="Jiang P.F."/>
            <person name="Han X.M."/>
            <person name="Li X.Y."/>
            <person name="Wang H.M."/>
            <person name="Wang Y.J."/>
            <person name="Wang X.X."/>
            <person name="Zeng Q.Y."/>
        </authorList>
    </citation>
    <scope>NUCLEOTIDE SEQUENCE [LARGE SCALE GENOMIC DNA]</scope>
    <source>
        <strain evidence="2">cv. PAL-ZL1</strain>
    </source>
</reference>
<dbReference type="EMBL" id="RCHU02000007">
    <property type="protein sequence ID" value="KAL3583276.1"/>
    <property type="molecule type" value="Genomic_DNA"/>
</dbReference>
<comment type="caution">
    <text evidence="1">The sequence shown here is derived from an EMBL/GenBank/DDBJ whole genome shotgun (WGS) entry which is preliminary data.</text>
</comment>
<name>A0ACC4BYF9_POPAL</name>
<proteinExistence type="predicted"/>
<protein>
    <submittedName>
        <fullName evidence="1">Uncharacterized protein</fullName>
    </submittedName>
</protein>
<evidence type="ECO:0000313" key="2">
    <source>
        <dbReference type="Proteomes" id="UP000309997"/>
    </source>
</evidence>